<dbReference type="InterPro" id="IPR029058">
    <property type="entry name" value="AB_hydrolase_fold"/>
</dbReference>
<dbReference type="RefSeq" id="WP_071803190.1">
    <property type="nucleotide sequence ID" value="NZ_MEIA01000013.1"/>
</dbReference>
<comment type="caution">
    <text evidence="4">The sequence shown here is derived from an EMBL/GenBank/DDBJ whole genome shotgun (WGS) entry which is preliminary data.</text>
</comment>
<dbReference type="Pfam" id="PF10503">
    <property type="entry name" value="Esterase_PHB"/>
    <property type="match status" value="1"/>
</dbReference>
<evidence type="ECO:0000256" key="1">
    <source>
        <dbReference type="ARBA" id="ARBA00022729"/>
    </source>
</evidence>
<dbReference type="AlphaFoldDB" id="A0A1K0FSD4"/>
<protein>
    <submittedName>
        <fullName evidence="4">Polyhydroxybutyrate depolymerase</fullName>
    </submittedName>
</protein>
<keyword evidence="2" id="KW-0378">Hydrolase</keyword>
<dbReference type="PROSITE" id="PS51257">
    <property type="entry name" value="PROKAR_LIPOPROTEIN"/>
    <property type="match status" value="1"/>
</dbReference>
<dbReference type="PANTHER" id="PTHR43037">
    <property type="entry name" value="UNNAMED PRODUCT-RELATED"/>
    <property type="match status" value="1"/>
</dbReference>
<dbReference type="PANTHER" id="PTHR43037:SF1">
    <property type="entry name" value="BLL1128 PROTEIN"/>
    <property type="match status" value="1"/>
</dbReference>
<evidence type="ECO:0000313" key="4">
    <source>
        <dbReference type="EMBL" id="OJF15725.1"/>
    </source>
</evidence>
<feature type="region of interest" description="Disordered" evidence="3">
    <location>
        <begin position="20"/>
        <end position="65"/>
    </location>
</feature>
<dbReference type="Gene3D" id="3.40.50.1820">
    <property type="entry name" value="alpha/beta hydrolase"/>
    <property type="match status" value="1"/>
</dbReference>
<keyword evidence="5" id="KW-1185">Reference proteome</keyword>
<organism evidence="4 5">
    <name type="scientific">Couchioplanes caeruleus subsp. caeruleus</name>
    <dbReference type="NCBI Taxonomy" id="56427"/>
    <lineage>
        <taxon>Bacteria</taxon>
        <taxon>Bacillati</taxon>
        <taxon>Actinomycetota</taxon>
        <taxon>Actinomycetes</taxon>
        <taxon>Micromonosporales</taxon>
        <taxon>Micromonosporaceae</taxon>
        <taxon>Couchioplanes</taxon>
    </lineage>
</organism>
<evidence type="ECO:0000256" key="3">
    <source>
        <dbReference type="SAM" id="MobiDB-lite"/>
    </source>
</evidence>
<evidence type="ECO:0000256" key="2">
    <source>
        <dbReference type="ARBA" id="ARBA00022801"/>
    </source>
</evidence>
<keyword evidence="1" id="KW-0732">Signal</keyword>
<dbReference type="InterPro" id="IPR050955">
    <property type="entry name" value="Plant_Biomass_Hydrol_Est"/>
</dbReference>
<dbReference type="SUPFAM" id="SSF53474">
    <property type="entry name" value="alpha/beta-Hydrolases"/>
    <property type="match status" value="1"/>
</dbReference>
<dbReference type="EMBL" id="MEIA01000013">
    <property type="protein sequence ID" value="OJF15725.1"/>
    <property type="molecule type" value="Genomic_DNA"/>
</dbReference>
<dbReference type="GO" id="GO:0016787">
    <property type="term" value="F:hydrolase activity"/>
    <property type="evidence" value="ECO:0007669"/>
    <property type="project" value="UniProtKB-KW"/>
</dbReference>
<evidence type="ECO:0000313" key="5">
    <source>
        <dbReference type="Proteomes" id="UP000182486"/>
    </source>
</evidence>
<sequence>MKRQTALAAVLLLLLAGCTRDRRDPSPAPSSAPSNGVPSAPSAPGSPPGETGAPTSALPVGRSSASLTVDGRQRTYLMYRPASAKAGAPLVVVLHGAVGTGRQAAQAYGWDAEADKGGFLVAYPDGVNRTWNVSPDCCGVAARDDVDDVGFITKLVAAVPGVDPKRVYATGISNGAMLAYRLACETTIFAAIGPVAGTMLNECDDPAPISIIHIHGDKDPTVPYGGGPGRRSNAGTGRLPAKIDGPSVPSLIDTWRRTDGCPAPATTKSGPVTTSVATCPQGRAVELITVAGAGHQWPGSKPAPAAERLFRLDPPSTALNATPTIWTFLHAHPKA</sequence>
<feature type="compositionally biased region" description="Low complexity" evidence="3">
    <location>
        <begin position="29"/>
        <end position="56"/>
    </location>
</feature>
<dbReference type="GO" id="GO:0005576">
    <property type="term" value="C:extracellular region"/>
    <property type="evidence" value="ECO:0007669"/>
    <property type="project" value="InterPro"/>
</dbReference>
<dbReference type="Proteomes" id="UP000182486">
    <property type="component" value="Unassembled WGS sequence"/>
</dbReference>
<gene>
    <name evidence="4" type="ORF">BG844_03085</name>
</gene>
<proteinExistence type="predicted"/>
<accession>A0A1K0FSD4</accession>
<dbReference type="InterPro" id="IPR010126">
    <property type="entry name" value="Esterase_phb"/>
</dbReference>
<name>A0A1K0FSD4_9ACTN</name>
<reference evidence="4 5" key="1">
    <citation type="submission" date="2016-09" db="EMBL/GenBank/DDBJ databases">
        <title>Couchioplanes caeruleus draft genome sequence.</title>
        <authorList>
            <person name="Sheehan J."/>
            <person name="Caffrey P."/>
        </authorList>
    </citation>
    <scope>NUCLEOTIDE SEQUENCE [LARGE SCALE GENOMIC DNA]</scope>
    <source>
        <strain evidence="4 5">DSM 43634</strain>
    </source>
</reference>